<dbReference type="InterPro" id="IPR001258">
    <property type="entry name" value="NHL_repeat"/>
</dbReference>
<reference evidence="4" key="1">
    <citation type="journal article" date="2017" name="bioRxiv">
        <title>Comparative analysis of the genomes of Stylophora pistillata and Acropora digitifera provides evidence for extensive differences between species of corals.</title>
        <authorList>
            <person name="Voolstra C.R."/>
            <person name="Li Y."/>
            <person name="Liew Y.J."/>
            <person name="Baumgarten S."/>
            <person name="Zoccola D."/>
            <person name="Flot J.-F."/>
            <person name="Tambutte S."/>
            <person name="Allemand D."/>
            <person name="Aranda M."/>
        </authorList>
    </citation>
    <scope>NUCLEOTIDE SEQUENCE [LARGE SCALE GENOMIC DNA]</scope>
</reference>
<dbReference type="PANTHER" id="PTHR24104:SF25">
    <property type="entry name" value="PROTEIN LIN-41"/>
    <property type="match status" value="1"/>
</dbReference>
<dbReference type="InterPro" id="IPR011042">
    <property type="entry name" value="6-blade_b-propeller_TolB-like"/>
</dbReference>
<keyword evidence="1" id="KW-0677">Repeat</keyword>
<dbReference type="GO" id="GO:0043161">
    <property type="term" value="P:proteasome-mediated ubiquitin-dependent protein catabolic process"/>
    <property type="evidence" value="ECO:0007669"/>
    <property type="project" value="TreeGrafter"/>
</dbReference>
<protein>
    <submittedName>
        <fullName evidence="3">E3 ubiquitin-protein ligase TRIM71</fullName>
    </submittedName>
</protein>
<dbReference type="GO" id="GO:0000209">
    <property type="term" value="P:protein polyubiquitination"/>
    <property type="evidence" value="ECO:0007669"/>
    <property type="project" value="TreeGrafter"/>
</dbReference>
<evidence type="ECO:0000256" key="2">
    <source>
        <dbReference type="PROSITE-ProRule" id="PRU00504"/>
    </source>
</evidence>
<dbReference type="EMBL" id="LSMT01000147">
    <property type="protein sequence ID" value="PFX25575.1"/>
    <property type="molecule type" value="Genomic_DNA"/>
</dbReference>
<dbReference type="InterPro" id="IPR050952">
    <property type="entry name" value="TRIM-NHL_E3_ligases"/>
</dbReference>
<gene>
    <name evidence="3" type="primary">trim71</name>
    <name evidence="3" type="ORF">AWC38_SpisGene9778</name>
</gene>
<evidence type="ECO:0000256" key="1">
    <source>
        <dbReference type="ARBA" id="ARBA00022737"/>
    </source>
</evidence>
<name>A0A2B4SAU5_STYPI</name>
<dbReference type="AlphaFoldDB" id="A0A2B4SAU5"/>
<dbReference type="GO" id="GO:0008270">
    <property type="term" value="F:zinc ion binding"/>
    <property type="evidence" value="ECO:0007669"/>
    <property type="project" value="UniProtKB-KW"/>
</dbReference>
<dbReference type="GO" id="GO:0061630">
    <property type="term" value="F:ubiquitin protein ligase activity"/>
    <property type="evidence" value="ECO:0007669"/>
    <property type="project" value="TreeGrafter"/>
</dbReference>
<accession>A0A2B4SAU5</accession>
<organism evidence="3 4">
    <name type="scientific">Stylophora pistillata</name>
    <name type="common">Smooth cauliflower coral</name>
    <dbReference type="NCBI Taxonomy" id="50429"/>
    <lineage>
        <taxon>Eukaryota</taxon>
        <taxon>Metazoa</taxon>
        <taxon>Cnidaria</taxon>
        <taxon>Anthozoa</taxon>
        <taxon>Hexacorallia</taxon>
        <taxon>Scleractinia</taxon>
        <taxon>Astrocoeniina</taxon>
        <taxon>Pocilloporidae</taxon>
        <taxon>Stylophora</taxon>
    </lineage>
</organism>
<evidence type="ECO:0000313" key="3">
    <source>
        <dbReference type="EMBL" id="PFX25575.1"/>
    </source>
</evidence>
<dbReference type="Pfam" id="PF01436">
    <property type="entry name" value="NHL"/>
    <property type="match status" value="2"/>
</dbReference>
<proteinExistence type="predicted"/>
<dbReference type="OrthoDB" id="342730at2759"/>
<dbReference type="PANTHER" id="PTHR24104">
    <property type="entry name" value="E3 UBIQUITIN-PROTEIN LIGASE NHLRC1-RELATED"/>
    <property type="match status" value="1"/>
</dbReference>
<dbReference type="SUPFAM" id="SSF101898">
    <property type="entry name" value="NHL repeat"/>
    <property type="match status" value="1"/>
</dbReference>
<dbReference type="FunFam" id="2.120.10.30:FF:000037">
    <property type="entry name" value="Uncharacterized protein, isoform E"/>
    <property type="match status" value="1"/>
</dbReference>
<feature type="repeat" description="NHL" evidence="2">
    <location>
        <begin position="167"/>
        <end position="210"/>
    </location>
</feature>
<evidence type="ECO:0000313" key="4">
    <source>
        <dbReference type="Proteomes" id="UP000225706"/>
    </source>
</evidence>
<keyword evidence="4" id="KW-1185">Reference proteome</keyword>
<dbReference type="PROSITE" id="PS51125">
    <property type="entry name" value="NHL"/>
    <property type="match status" value="2"/>
</dbReference>
<sequence>MQRQEVRHGENKREIKVTEKALELAKTLRNRSPNAEIVQLNKFIDNICQNKTAEDLDGKCDDPAVLGGVSLLEQDFLKNQKFFDYRDFKSSESLKLHVNGAHVHGSPFAVCVETRKFKPVLSFGQQGSSEGMFNGPWGVAVNERDEIAVTDSGNHRVQVFSSDGTYLRSFGGKGDRQGQFHTPSGIAFDANGRIVVGDSGNQRIQFFSGEGEYNCQIISNTGLDPFAPVGEGNITSPSHCIQYKSYLFVSHRDDHRIKMFDREEKFLNNFGSKGIGNKQFNEPCCLSVDKAGQLMICDKLNHRVQLLDIPSGKFHTKFEMKGEDRGDHCVKMFDRKGIFLNKVGTEGMGNKQFSDLGGLSIDQVGQLMVCDKLNHRVQLLDIPSGKFRTKFEIKGKECLGTPVSLGVLSDGRIVVSVMRNHCIQQESEEDALITRPLRSQPEN</sequence>
<dbReference type="Gene3D" id="2.120.10.30">
    <property type="entry name" value="TolB, C-terminal domain"/>
    <property type="match status" value="3"/>
</dbReference>
<feature type="repeat" description="NHL" evidence="2">
    <location>
        <begin position="120"/>
        <end position="163"/>
    </location>
</feature>
<dbReference type="Proteomes" id="UP000225706">
    <property type="component" value="Unassembled WGS sequence"/>
</dbReference>
<comment type="caution">
    <text evidence="3">The sequence shown here is derived from an EMBL/GenBank/DDBJ whole genome shotgun (WGS) entry which is preliminary data.</text>
</comment>